<dbReference type="PANTHER" id="PTHR30157:SF0">
    <property type="entry name" value="NADPH-DEPENDENT FERRIC-CHELATE REDUCTASE"/>
    <property type="match status" value="1"/>
</dbReference>
<dbReference type="Gene3D" id="1.10.10.10">
    <property type="entry name" value="Winged helix-like DNA-binding domain superfamily/Winged helix DNA-binding domain"/>
    <property type="match status" value="1"/>
</dbReference>
<feature type="domain" description="FAD-binding FR-type" evidence="2">
    <location>
        <begin position="181"/>
        <end position="303"/>
    </location>
</feature>
<evidence type="ECO:0000259" key="2">
    <source>
        <dbReference type="PROSITE" id="PS51384"/>
    </source>
</evidence>
<dbReference type="InterPro" id="IPR036390">
    <property type="entry name" value="WH_DNA-bd_sf"/>
</dbReference>
<evidence type="ECO:0000256" key="1">
    <source>
        <dbReference type="ARBA" id="ARBA00035644"/>
    </source>
</evidence>
<dbReference type="Gene3D" id="2.40.30.10">
    <property type="entry name" value="Translation factors"/>
    <property type="match status" value="1"/>
</dbReference>
<dbReference type="InterPro" id="IPR039374">
    <property type="entry name" value="SIP_fam"/>
</dbReference>
<dbReference type="InterPro" id="IPR005149">
    <property type="entry name" value="Tscrpt_reg_PadR_N"/>
</dbReference>
<evidence type="ECO:0000313" key="3">
    <source>
        <dbReference type="EMBL" id="SDB94155.1"/>
    </source>
</evidence>
<dbReference type="SUPFAM" id="SSF63380">
    <property type="entry name" value="Riboflavin synthase domain-like"/>
    <property type="match status" value="1"/>
</dbReference>
<dbReference type="OrthoDB" id="9814826at2"/>
<dbReference type="InterPro" id="IPR017927">
    <property type="entry name" value="FAD-bd_FR_type"/>
</dbReference>
<dbReference type="InterPro" id="IPR017938">
    <property type="entry name" value="Riboflavin_synthase-like_b-brl"/>
</dbReference>
<dbReference type="PROSITE" id="PS51384">
    <property type="entry name" value="FAD_FR"/>
    <property type="match status" value="1"/>
</dbReference>
<keyword evidence="4" id="KW-1185">Reference proteome</keyword>
<dbReference type="Gene3D" id="3.40.50.80">
    <property type="entry name" value="Nucleotide-binding domain of ferredoxin-NADP reductase (FNR) module"/>
    <property type="match status" value="1"/>
</dbReference>
<dbReference type="GO" id="GO:0016491">
    <property type="term" value="F:oxidoreductase activity"/>
    <property type="evidence" value="ECO:0007669"/>
    <property type="project" value="InterPro"/>
</dbReference>
<dbReference type="InterPro" id="IPR013113">
    <property type="entry name" value="SIP_FAD-bd"/>
</dbReference>
<dbReference type="AlphaFoldDB" id="A0A1G6HJR2"/>
<dbReference type="CDD" id="cd06193">
    <property type="entry name" value="siderophore_interacting"/>
    <property type="match status" value="1"/>
</dbReference>
<dbReference type="InterPro" id="IPR007037">
    <property type="entry name" value="SIP_rossman_dom"/>
</dbReference>
<accession>A0A1G6HJR2</accession>
<dbReference type="PANTHER" id="PTHR30157">
    <property type="entry name" value="FERRIC REDUCTASE, NADPH-DEPENDENT"/>
    <property type="match status" value="1"/>
</dbReference>
<dbReference type="STRING" id="1219383.SAMN05421733_10648"/>
<name>A0A1G6HJR2_9GAMM</name>
<reference evidence="4" key="1">
    <citation type="submission" date="2016-09" db="EMBL/GenBank/DDBJ databases">
        <authorList>
            <person name="Varghese N."/>
            <person name="Submissions S."/>
        </authorList>
    </citation>
    <scope>NUCLEOTIDE SEQUENCE [LARGE SCALE GENOMIC DNA]</scope>
    <source>
        <strain evidence="4">ANC 4422</strain>
    </source>
</reference>
<dbReference type="InterPro" id="IPR039261">
    <property type="entry name" value="FNR_nucleotide-bd"/>
</dbReference>
<evidence type="ECO:0000313" key="4">
    <source>
        <dbReference type="Proteomes" id="UP000242501"/>
    </source>
</evidence>
<dbReference type="EMBL" id="FMYL01000006">
    <property type="protein sequence ID" value="SDB94155.1"/>
    <property type="molecule type" value="Genomic_DNA"/>
</dbReference>
<organism evidence="3 4">
    <name type="scientific">Acinetobacter boissieri</name>
    <dbReference type="NCBI Taxonomy" id="1219383"/>
    <lineage>
        <taxon>Bacteria</taxon>
        <taxon>Pseudomonadati</taxon>
        <taxon>Pseudomonadota</taxon>
        <taxon>Gammaproteobacteria</taxon>
        <taxon>Moraxellales</taxon>
        <taxon>Moraxellaceae</taxon>
        <taxon>Acinetobacter</taxon>
    </lineage>
</organism>
<dbReference type="Pfam" id="PF08021">
    <property type="entry name" value="FAD_binding_9"/>
    <property type="match status" value="1"/>
</dbReference>
<dbReference type="RefSeq" id="WP_092748139.1">
    <property type="nucleotide sequence ID" value="NZ_FMYL01000006.1"/>
</dbReference>
<dbReference type="SUPFAM" id="SSF46785">
    <property type="entry name" value="Winged helix' DNA-binding domain"/>
    <property type="match status" value="1"/>
</dbReference>
<dbReference type="Proteomes" id="UP000242501">
    <property type="component" value="Unassembled WGS sequence"/>
</dbReference>
<proteinExistence type="inferred from homology"/>
<protein>
    <submittedName>
        <fullName evidence="3">NADPH-dependent ferric siderophore reductase, contains FAD-binding and SIP domains</fullName>
    </submittedName>
</protein>
<sequence>MKNKTSHHGFGRGGLRWVVLSLIQHKPQHGYDLLKTIQHMTQGTYTPSAGVLYPLLNDLVEKKLIYSEPDAHDGRKRSYHITALGQQIALAYQPEVEELLKKIQRRSQQPAVLLEKLDQVKQDMRQLLTQQELTHADAELLANSLEQTRKTIQLIQRSQLMQNPPAINSDEKKPYRVKHQLKIRWVEVQQKIHLSPNLVRIIFYGEDLADFQSLGFDDHVKLFFPDPNTGEIHLPNFNQTTQQPTDLPKISRDYTPRSFDVQQKTLCIDFVLHDAGPATDWAKHAECGQRLVIGGPRGSMIIPQSYAQHVFIGDETALPAIARRLEELSKNTKALAFIFVDNASTEIKLTHSIHSQIFWLHRHQQNALTEYLWSNIDWTQKDSFFWIACEAEQSRQLKHTLIEQYQIDSAQIKAAGYWQRKDPTSKN</sequence>
<dbReference type="InterPro" id="IPR036388">
    <property type="entry name" value="WH-like_DNA-bd_sf"/>
</dbReference>
<gene>
    <name evidence="3" type="ORF">SAMN05421733_10648</name>
</gene>
<comment type="similarity">
    <text evidence="1">Belongs to the SIP oxidoreductase family.</text>
</comment>
<dbReference type="Pfam" id="PF04954">
    <property type="entry name" value="SIP"/>
    <property type="match status" value="1"/>
</dbReference>
<dbReference type="Pfam" id="PF03551">
    <property type="entry name" value="PadR"/>
    <property type="match status" value="1"/>
</dbReference>